<organism evidence="2 3">
    <name type="scientific">Tetranychus urticae</name>
    <name type="common">Two-spotted spider mite</name>
    <dbReference type="NCBI Taxonomy" id="32264"/>
    <lineage>
        <taxon>Eukaryota</taxon>
        <taxon>Metazoa</taxon>
        <taxon>Ecdysozoa</taxon>
        <taxon>Arthropoda</taxon>
        <taxon>Chelicerata</taxon>
        <taxon>Arachnida</taxon>
        <taxon>Acari</taxon>
        <taxon>Acariformes</taxon>
        <taxon>Trombidiformes</taxon>
        <taxon>Prostigmata</taxon>
        <taxon>Eleutherengona</taxon>
        <taxon>Raphignathae</taxon>
        <taxon>Tetranychoidea</taxon>
        <taxon>Tetranychidae</taxon>
        <taxon>Tetranychus</taxon>
    </lineage>
</organism>
<evidence type="ECO:0000256" key="1">
    <source>
        <dbReference type="SAM" id="Phobius"/>
    </source>
</evidence>
<dbReference type="HOGENOM" id="CLU_2963773_0_0_1"/>
<dbReference type="AlphaFoldDB" id="T1K2M5"/>
<keyword evidence="3" id="KW-1185">Reference proteome</keyword>
<keyword evidence="1" id="KW-0472">Membrane</keyword>
<proteinExistence type="predicted"/>
<dbReference type="EnsemblMetazoa" id="tetur04g05600.1">
    <property type="protein sequence ID" value="tetur04g05600.1"/>
    <property type="gene ID" value="tetur04g05600"/>
</dbReference>
<keyword evidence="1" id="KW-1133">Transmembrane helix</keyword>
<protein>
    <submittedName>
        <fullName evidence="2">Uncharacterized protein</fullName>
    </submittedName>
</protein>
<feature type="transmembrane region" description="Helical" evidence="1">
    <location>
        <begin position="12"/>
        <end position="33"/>
    </location>
</feature>
<sequence length="59" mass="6811">MFSNDLIFEGDLRFFSILQYWITGLFEVVSALVIISLNIPFLIPAAISVGLLYWFLQRV</sequence>
<reference evidence="3" key="1">
    <citation type="submission" date="2011-08" db="EMBL/GenBank/DDBJ databases">
        <authorList>
            <person name="Rombauts S."/>
        </authorList>
    </citation>
    <scope>NUCLEOTIDE SEQUENCE</scope>
    <source>
        <strain evidence="3">London</strain>
    </source>
</reference>
<accession>T1K2M5</accession>
<feature type="transmembrane region" description="Helical" evidence="1">
    <location>
        <begin position="39"/>
        <end position="56"/>
    </location>
</feature>
<name>T1K2M5_TETUR</name>
<dbReference type="Proteomes" id="UP000015104">
    <property type="component" value="Unassembled WGS sequence"/>
</dbReference>
<reference evidence="2" key="2">
    <citation type="submission" date="2015-06" db="UniProtKB">
        <authorList>
            <consortium name="EnsemblMetazoa"/>
        </authorList>
    </citation>
    <scope>IDENTIFICATION</scope>
</reference>
<evidence type="ECO:0000313" key="3">
    <source>
        <dbReference type="Proteomes" id="UP000015104"/>
    </source>
</evidence>
<evidence type="ECO:0000313" key="2">
    <source>
        <dbReference type="EnsemblMetazoa" id="tetur04g05600.1"/>
    </source>
</evidence>
<keyword evidence="1" id="KW-0812">Transmembrane</keyword>
<dbReference type="EMBL" id="CAEY01001365">
    <property type="status" value="NOT_ANNOTATED_CDS"/>
    <property type="molecule type" value="Genomic_DNA"/>
</dbReference>